<dbReference type="InterPro" id="IPR000086">
    <property type="entry name" value="NUDIX_hydrolase_dom"/>
</dbReference>
<dbReference type="GO" id="GO:0019509">
    <property type="term" value="P:L-methionine salvage from methylthioadenosine"/>
    <property type="evidence" value="ECO:0007669"/>
    <property type="project" value="TreeGrafter"/>
</dbReference>
<comment type="similarity">
    <text evidence="1 2">Belongs to the eIF-2B alpha/beta/delta subunits family.</text>
</comment>
<evidence type="ECO:0000259" key="3">
    <source>
        <dbReference type="Pfam" id="PF00293"/>
    </source>
</evidence>
<dbReference type="Gene3D" id="3.40.50.10470">
    <property type="entry name" value="Translation initiation factor eif-2b, domain 2"/>
    <property type="match status" value="1"/>
</dbReference>
<sequence length="497" mass="55614">MSSNYRQRSVVSSFICTSPQSPEGLKFALFKRSQDVSTYRDISPQSAAKREILEETKLSDRDISILRRGKPFSLKDEELHTEWTIHPFAWQLKEGAKEISFDWEHTEFKFVRPEDLASYDHVPQLEVGLERILVSEETERGLKVLRDDHESGAQALAVKALQILLGMVRGSDLQSLGTSVEFWRELRWRAWHLAKNGRPSMGAAAEAKLFKTLELVNRELQAPGSEGMGIPLTNLRGVVESVLEYKIAEGKQSLEPIAKAFLEYVKSNWDFDNEGELPKSTNIVTLSASGTTHTCLSTLIEELAPKDMTINITFLESRPNFEGATAATKLVESFTDKSEVMKRLNIEIIPDASVATAVVDADYVIFGGDKVIPNGNVSNKIGSCAAAITAKALKPACKVVALFETDKITGSGFDSEYLTVESNDETDVTRSWPKDVRIKVQRNDQDTKIRVKNQYFEWVPAKYVDAHITEQGILPVEEIARLGIETVELEKRLFGDL</sequence>
<proteinExistence type="inferred from homology"/>
<dbReference type="InterPro" id="IPR015797">
    <property type="entry name" value="NUDIX_hydrolase-like_dom_sf"/>
</dbReference>
<organism evidence="4 5">
    <name type="scientific">Cadophora malorum</name>
    <dbReference type="NCBI Taxonomy" id="108018"/>
    <lineage>
        <taxon>Eukaryota</taxon>
        <taxon>Fungi</taxon>
        <taxon>Dikarya</taxon>
        <taxon>Ascomycota</taxon>
        <taxon>Pezizomycotina</taxon>
        <taxon>Leotiomycetes</taxon>
        <taxon>Helotiales</taxon>
        <taxon>Ploettnerulaceae</taxon>
        <taxon>Cadophora</taxon>
    </lineage>
</organism>
<dbReference type="GO" id="GO:0046523">
    <property type="term" value="F:S-methyl-5-thioribose-1-phosphate isomerase activity"/>
    <property type="evidence" value="ECO:0007669"/>
    <property type="project" value="TreeGrafter"/>
</dbReference>
<name>A0A8H7WA96_9HELO</name>
<dbReference type="Gene3D" id="3.90.79.10">
    <property type="entry name" value="Nucleoside Triphosphate Pyrophosphohydrolase"/>
    <property type="match status" value="1"/>
</dbReference>
<dbReference type="InterPro" id="IPR037171">
    <property type="entry name" value="NagB/RpiA_transferase-like"/>
</dbReference>
<dbReference type="Pfam" id="PF01008">
    <property type="entry name" value="IF-2B"/>
    <property type="match status" value="1"/>
</dbReference>
<dbReference type="Proteomes" id="UP000664132">
    <property type="component" value="Unassembled WGS sequence"/>
</dbReference>
<dbReference type="AlphaFoldDB" id="A0A8H7WA96"/>
<dbReference type="OrthoDB" id="206213at2759"/>
<comment type="caution">
    <text evidence="4">The sequence shown here is derived from an EMBL/GenBank/DDBJ whole genome shotgun (WGS) entry which is preliminary data.</text>
</comment>
<keyword evidence="5" id="KW-1185">Reference proteome</keyword>
<dbReference type="SUPFAM" id="SSF55811">
    <property type="entry name" value="Nudix"/>
    <property type="match status" value="1"/>
</dbReference>
<dbReference type="InterPro" id="IPR000649">
    <property type="entry name" value="IF-2B-related"/>
</dbReference>
<dbReference type="InterPro" id="IPR042529">
    <property type="entry name" value="IF_2B-like_C"/>
</dbReference>
<accession>A0A8H7WA96</accession>
<dbReference type="EMBL" id="JAFJYH010000153">
    <property type="protein sequence ID" value="KAG4417479.1"/>
    <property type="molecule type" value="Genomic_DNA"/>
</dbReference>
<evidence type="ECO:0000313" key="4">
    <source>
        <dbReference type="EMBL" id="KAG4417479.1"/>
    </source>
</evidence>
<evidence type="ECO:0000256" key="2">
    <source>
        <dbReference type="RuleBase" id="RU003814"/>
    </source>
</evidence>
<feature type="domain" description="Nudix hydrolase" evidence="3">
    <location>
        <begin position="43"/>
        <end position="123"/>
    </location>
</feature>
<protein>
    <recommendedName>
        <fullName evidence="3">Nudix hydrolase domain-containing protein</fullName>
    </recommendedName>
</protein>
<dbReference type="SUPFAM" id="SSF100950">
    <property type="entry name" value="NagB/RpiA/CoA transferase-like"/>
    <property type="match status" value="1"/>
</dbReference>
<reference evidence="4" key="1">
    <citation type="submission" date="2021-02" db="EMBL/GenBank/DDBJ databases">
        <title>Genome sequence Cadophora malorum strain M34.</title>
        <authorList>
            <person name="Stefanovic E."/>
            <person name="Vu D."/>
            <person name="Scully C."/>
            <person name="Dijksterhuis J."/>
            <person name="Roader J."/>
            <person name="Houbraken J."/>
        </authorList>
    </citation>
    <scope>NUCLEOTIDE SEQUENCE</scope>
    <source>
        <strain evidence="4">M34</strain>
    </source>
</reference>
<dbReference type="PANTHER" id="PTHR43475">
    <property type="entry name" value="METHYLTHIORIBOSE-1-PHOSPHATE ISOMERASE"/>
    <property type="match status" value="1"/>
</dbReference>
<evidence type="ECO:0000313" key="5">
    <source>
        <dbReference type="Proteomes" id="UP000664132"/>
    </source>
</evidence>
<evidence type="ECO:0000256" key="1">
    <source>
        <dbReference type="ARBA" id="ARBA00007251"/>
    </source>
</evidence>
<dbReference type="Pfam" id="PF00293">
    <property type="entry name" value="NUDIX"/>
    <property type="match status" value="1"/>
</dbReference>
<gene>
    <name evidence="4" type="ORF">IFR04_009362</name>
</gene>
<dbReference type="PANTHER" id="PTHR43475:SF3">
    <property type="entry name" value="TRANSLATION INITIATION FACTOR EIF-2B SUBUNIT FAMILY PROTEIN (AFU_ORTHOLOGUE AFUA_2G14290)"/>
    <property type="match status" value="1"/>
</dbReference>